<dbReference type="Gene3D" id="1.10.530.10">
    <property type="match status" value="1"/>
</dbReference>
<protein>
    <recommendedName>
        <fullName evidence="1">Transglycosylase SLT domain-containing protein</fullName>
    </recommendedName>
</protein>
<dbReference type="PANTHER" id="PTHR37423:SF2">
    <property type="entry name" value="MEMBRANE-BOUND LYTIC MUREIN TRANSGLYCOSYLASE C"/>
    <property type="match status" value="1"/>
</dbReference>
<name>A0A2M7SDW7_9BACT</name>
<gene>
    <name evidence="2" type="ORF">COY52_03520</name>
</gene>
<dbReference type="PANTHER" id="PTHR37423">
    <property type="entry name" value="SOLUBLE LYTIC MUREIN TRANSGLYCOSYLASE-RELATED"/>
    <property type="match status" value="1"/>
</dbReference>
<organism evidence="2 3">
    <name type="scientific">Candidatus Desantisbacteria bacterium CG_4_10_14_0_8_um_filter_48_22</name>
    <dbReference type="NCBI Taxonomy" id="1974543"/>
    <lineage>
        <taxon>Bacteria</taxon>
        <taxon>Candidatus Desantisiibacteriota</taxon>
    </lineage>
</organism>
<dbReference type="CDD" id="cd00254">
    <property type="entry name" value="LT-like"/>
    <property type="match status" value="1"/>
</dbReference>
<dbReference type="InterPro" id="IPR008258">
    <property type="entry name" value="Transglycosylase_SLT_dom_1"/>
</dbReference>
<evidence type="ECO:0000313" key="2">
    <source>
        <dbReference type="EMBL" id="PIZ17660.1"/>
    </source>
</evidence>
<dbReference type="Proteomes" id="UP000229307">
    <property type="component" value="Unassembled WGS sequence"/>
</dbReference>
<proteinExistence type="predicted"/>
<evidence type="ECO:0000313" key="3">
    <source>
        <dbReference type="Proteomes" id="UP000229307"/>
    </source>
</evidence>
<dbReference type="Pfam" id="PF01464">
    <property type="entry name" value="SLT"/>
    <property type="match status" value="1"/>
</dbReference>
<dbReference type="InterPro" id="IPR023346">
    <property type="entry name" value="Lysozyme-like_dom_sf"/>
</dbReference>
<comment type="caution">
    <text evidence="2">The sequence shown here is derived from an EMBL/GenBank/DDBJ whole genome shotgun (WGS) entry which is preliminary data.</text>
</comment>
<dbReference type="EMBL" id="PFMR01000097">
    <property type="protein sequence ID" value="PIZ17660.1"/>
    <property type="molecule type" value="Genomic_DNA"/>
</dbReference>
<sequence>MEREDGECIVVYWDNSTYNSLKSVLSSGNRVSAVVKVVDGGSIIGVSAERLARIIDTKKTSTLLDKNRKLSSSDLQAINVYEKTIKYFNPKLTSAEVRKISSSILTYSRLHNVDPRLVVAVIAVESDFKIDARSVKGAVGLGQLMPQTAKSLKVNPHIIEENIRGTTSYLRFCMEQWKKYPYLTVPLALAAYNAGPAAVAKHGGIPPYYETQNYVIRVMDLYAKLCSK</sequence>
<evidence type="ECO:0000259" key="1">
    <source>
        <dbReference type="Pfam" id="PF01464"/>
    </source>
</evidence>
<accession>A0A2M7SDW7</accession>
<dbReference type="AlphaFoldDB" id="A0A2M7SDW7"/>
<dbReference type="SUPFAM" id="SSF53955">
    <property type="entry name" value="Lysozyme-like"/>
    <property type="match status" value="1"/>
</dbReference>
<feature type="domain" description="Transglycosylase SLT" evidence="1">
    <location>
        <begin position="108"/>
        <end position="206"/>
    </location>
</feature>
<reference evidence="3" key="1">
    <citation type="submission" date="2017-09" db="EMBL/GenBank/DDBJ databases">
        <title>Depth-based differentiation of microbial function through sediment-hosted aquifers and enrichment of novel symbionts in the deep terrestrial subsurface.</title>
        <authorList>
            <person name="Probst A.J."/>
            <person name="Ladd B."/>
            <person name="Jarett J.K."/>
            <person name="Geller-Mcgrath D.E."/>
            <person name="Sieber C.M.K."/>
            <person name="Emerson J.B."/>
            <person name="Anantharaman K."/>
            <person name="Thomas B.C."/>
            <person name="Malmstrom R."/>
            <person name="Stieglmeier M."/>
            <person name="Klingl A."/>
            <person name="Woyke T."/>
            <person name="Ryan C.M."/>
            <person name="Banfield J.F."/>
        </authorList>
    </citation>
    <scope>NUCLEOTIDE SEQUENCE [LARGE SCALE GENOMIC DNA]</scope>
</reference>